<dbReference type="PROSITE" id="PS50293">
    <property type="entry name" value="TPR_REGION"/>
    <property type="match status" value="1"/>
</dbReference>
<reference evidence="3 4" key="1">
    <citation type="journal article" date="2016" name="Nat. Commun.">
        <title>Thousands of microbial genomes shed light on interconnected biogeochemical processes in an aquifer system.</title>
        <authorList>
            <person name="Anantharaman K."/>
            <person name="Brown C.T."/>
            <person name="Hug L.A."/>
            <person name="Sharon I."/>
            <person name="Castelle C.J."/>
            <person name="Probst A.J."/>
            <person name="Thomas B.C."/>
            <person name="Singh A."/>
            <person name="Wilkins M.J."/>
            <person name="Karaoz U."/>
            <person name="Brodie E.L."/>
            <person name="Williams K.H."/>
            <person name="Hubbard S.S."/>
            <person name="Banfield J.F."/>
        </authorList>
    </citation>
    <scope>NUCLEOTIDE SEQUENCE [LARGE SCALE GENOMIC DNA]</scope>
</reference>
<dbReference type="Proteomes" id="UP000178068">
    <property type="component" value="Unassembled WGS sequence"/>
</dbReference>
<evidence type="ECO:0000313" key="3">
    <source>
        <dbReference type="EMBL" id="OGY29260.1"/>
    </source>
</evidence>
<dbReference type="InterPro" id="IPR019734">
    <property type="entry name" value="TPR_rpt"/>
</dbReference>
<dbReference type="SUPFAM" id="SSF48452">
    <property type="entry name" value="TPR-like"/>
    <property type="match status" value="1"/>
</dbReference>
<accession>A0A1G1WPJ5</accession>
<gene>
    <name evidence="3" type="ORF">A3F35_00705</name>
</gene>
<dbReference type="SMART" id="SM00028">
    <property type="entry name" value="TPR"/>
    <property type="match status" value="1"/>
</dbReference>
<organism evidence="3 4">
    <name type="scientific">Candidatus Woykebacteria bacterium RIFCSPHIGHO2_12_FULL_45_10</name>
    <dbReference type="NCBI Taxonomy" id="1802603"/>
    <lineage>
        <taxon>Bacteria</taxon>
        <taxon>Candidatus Woykeibacteriota</taxon>
    </lineage>
</organism>
<protein>
    <submittedName>
        <fullName evidence="3">Uncharacterized protein</fullName>
    </submittedName>
</protein>
<sequence length="278" mass="30258">MNEAELDPRNEKAIAAALAAKWEEAVKLNLEILKDFPDNTDALNRAGRAYSEIGNINKAKSSFQKVLDLDPYNSIATNNLKRLSSLSSAEAKKTSGAAVNPDIFLEEPGKTKVIELEDLAMNTLVATLRTGDPVKLSTTKADVSIISQAGKRIGKLPAVWGKQISEATRAGSEFSAVVKAVTINKEPQVSILIREEKRSPRLPQAIFQTENSNFTPYIREEALGLLANQSPVQTDTEEGGTEEIEIKDLSSNTTTSSLEEFQTRELGASDAYDEESNS</sequence>
<dbReference type="STRING" id="1802603.A3F35_00705"/>
<feature type="compositionally biased region" description="Acidic residues" evidence="2">
    <location>
        <begin position="235"/>
        <end position="245"/>
    </location>
</feature>
<dbReference type="PROSITE" id="PS50005">
    <property type="entry name" value="TPR"/>
    <property type="match status" value="1"/>
</dbReference>
<dbReference type="Gene3D" id="1.25.40.10">
    <property type="entry name" value="Tetratricopeptide repeat domain"/>
    <property type="match status" value="1"/>
</dbReference>
<name>A0A1G1WPJ5_9BACT</name>
<feature type="repeat" description="TPR" evidence="1">
    <location>
        <begin position="40"/>
        <end position="73"/>
    </location>
</feature>
<dbReference type="InterPro" id="IPR011990">
    <property type="entry name" value="TPR-like_helical_dom_sf"/>
</dbReference>
<dbReference type="EMBL" id="MHCZ01000038">
    <property type="protein sequence ID" value="OGY29260.1"/>
    <property type="molecule type" value="Genomic_DNA"/>
</dbReference>
<evidence type="ECO:0000256" key="1">
    <source>
        <dbReference type="PROSITE-ProRule" id="PRU00339"/>
    </source>
</evidence>
<comment type="caution">
    <text evidence="3">The sequence shown here is derived from an EMBL/GenBank/DDBJ whole genome shotgun (WGS) entry which is preliminary data.</text>
</comment>
<keyword evidence="1" id="KW-0802">TPR repeat</keyword>
<evidence type="ECO:0000256" key="2">
    <source>
        <dbReference type="SAM" id="MobiDB-lite"/>
    </source>
</evidence>
<proteinExistence type="predicted"/>
<feature type="region of interest" description="Disordered" evidence="2">
    <location>
        <begin position="228"/>
        <end position="278"/>
    </location>
</feature>
<dbReference type="Pfam" id="PF13181">
    <property type="entry name" value="TPR_8"/>
    <property type="match status" value="1"/>
</dbReference>
<dbReference type="AlphaFoldDB" id="A0A1G1WPJ5"/>
<evidence type="ECO:0000313" key="4">
    <source>
        <dbReference type="Proteomes" id="UP000178068"/>
    </source>
</evidence>